<dbReference type="InterPro" id="IPR029753">
    <property type="entry name" value="D-isomer_DH_CS"/>
</dbReference>
<dbReference type="EMBL" id="UAWQ01000016">
    <property type="protein sequence ID" value="SQC44268.1"/>
    <property type="molecule type" value="Genomic_DNA"/>
</dbReference>
<proteinExistence type="predicted"/>
<protein>
    <submittedName>
        <fullName evidence="4">D-3-phosphoglycerate dehydrogenase</fullName>
        <ecNumber evidence="4">1.1.1.79</ecNumber>
    </submittedName>
</protein>
<sequence length="311" mass="33860">MSDITIVVDCNDADFARDICAALQQFPDVTALLPHHQAARDAQYASCWFPDPQLLTRSPGLKLIQAASAGVDHLPPALFASEIPLCRVIDEDFRHGMFEYALWSVLWFQRHFDRALAHQRDPNLEALSPARRRRLPYPALWGSAKLAAISPTSWPASAIGSPAGRAVKSSWLASPAIAAREALDSFLGSLDGLINLLPLTAQTRGILAAPLFNRLPAGAVLINCGRGEHMVNEDVLAALESGQLAGAVLDVFPQEPLPADDPLWRHPQVVITPHMASAASAEVIARQLLENIQRQRRGLPLKNLVNKHAGY</sequence>
<evidence type="ECO:0000256" key="2">
    <source>
        <dbReference type="ARBA" id="ARBA00023027"/>
    </source>
</evidence>
<dbReference type="EC" id="1.1.1.79" evidence="4"/>
<dbReference type="PANTHER" id="PTHR43333:SF1">
    <property type="entry name" value="D-ISOMER SPECIFIC 2-HYDROXYACID DEHYDROGENASE NAD-BINDING DOMAIN-CONTAINING PROTEIN"/>
    <property type="match status" value="1"/>
</dbReference>
<dbReference type="Proteomes" id="UP000251721">
    <property type="component" value="Unassembled WGS sequence"/>
</dbReference>
<gene>
    <name evidence="4" type="primary">ghrA_4</name>
    <name evidence="4" type="ORF">NCTC13465_02776</name>
</gene>
<dbReference type="AlphaFoldDB" id="A0A2X3EN83"/>
<reference evidence="4 5" key="1">
    <citation type="submission" date="2018-06" db="EMBL/GenBank/DDBJ databases">
        <authorList>
            <consortium name="Pathogen Informatics"/>
            <person name="Doyle S."/>
        </authorList>
    </citation>
    <scope>NUCLEOTIDE SEQUENCE [LARGE SCALE GENOMIC DNA]</scope>
    <source>
        <strain evidence="4 5">NCTC13465</strain>
    </source>
</reference>
<dbReference type="GO" id="GO:0051287">
    <property type="term" value="F:NAD binding"/>
    <property type="evidence" value="ECO:0007669"/>
    <property type="project" value="InterPro"/>
</dbReference>
<dbReference type="GO" id="GO:0005829">
    <property type="term" value="C:cytosol"/>
    <property type="evidence" value="ECO:0007669"/>
    <property type="project" value="UniProtKB-ARBA"/>
</dbReference>
<keyword evidence="2" id="KW-0520">NAD</keyword>
<keyword evidence="1 4" id="KW-0560">Oxidoreductase</keyword>
<dbReference type="InterPro" id="IPR006140">
    <property type="entry name" value="D-isomer_DH_NAD-bd"/>
</dbReference>
<dbReference type="InterPro" id="IPR036291">
    <property type="entry name" value="NAD(P)-bd_dom_sf"/>
</dbReference>
<evidence type="ECO:0000313" key="5">
    <source>
        <dbReference type="Proteomes" id="UP000251721"/>
    </source>
</evidence>
<evidence type="ECO:0000259" key="3">
    <source>
        <dbReference type="Pfam" id="PF02826"/>
    </source>
</evidence>
<dbReference type="Pfam" id="PF02826">
    <property type="entry name" value="2-Hacid_dh_C"/>
    <property type="match status" value="1"/>
</dbReference>
<dbReference type="SUPFAM" id="SSF52283">
    <property type="entry name" value="Formate/glycerate dehydrogenase catalytic domain-like"/>
    <property type="match status" value="1"/>
</dbReference>
<accession>A0A2X3EN83</accession>
<dbReference type="PROSITE" id="PS00671">
    <property type="entry name" value="D_2_HYDROXYACID_DH_3"/>
    <property type="match status" value="1"/>
</dbReference>
<feature type="domain" description="D-isomer specific 2-hydroxyacid dehydrogenase NAD-binding" evidence="3">
    <location>
        <begin position="179"/>
        <end position="276"/>
    </location>
</feature>
<evidence type="ECO:0000256" key="1">
    <source>
        <dbReference type="ARBA" id="ARBA00023002"/>
    </source>
</evidence>
<dbReference type="PANTHER" id="PTHR43333">
    <property type="entry name" value="2-HACID_DH_C DOMAIN-CONTAINING PROTEIN"/>
    <property type="match status" value="1"/>
</dbReference>
<organism evidence="4 5">
    <name type="scientific">Klebsiella pneumoniae</name>
    <dbReference type="NCBI Taxonomy" id="573"/>
    <lineage>
        <taxon>Bacteria</taxon>
        <taxon>Pseudomonadati</taxon>
        <taxon>Pseudomonadota</taxon>
        <taxon>Gammaproteobacteria</taxon>
        <taxon>Enterobacterales</taxon>
        <taxon>Enterobacteriaceae</taxon>
        <taxon>Klebsiella/Raoultella group</taxon>
        <taxon>Klebsiella</taxon>
        <taxon>Klebsiella pneumoniae complex</taxon>
    </lineage>
</organism>
<dbReference type="SUPFAM" id="SSF51735">
    <property type="entry name" value="NAD(P)-binding Rossmann-fold domains"/>
    <property type="match status" value="1"/>
</dbReference>
<evidence type="ECO:0000313" key="4">
    <source>
        <dbReference type="EMBL" id="SQC44268.1"/>
    </source>
</evidence>
<dbReference type="Gene3D" id="3.40.50.720">
    <property type="entry name" value="NAD(P)-binding Rossmann-like Domain"/>
    <property type="match status" value="2"/>
</dbReference>
<name>A0A2X3EN83_KLEPN</name>
<dbReference type="GO" id="GO:0030267">
    <property type="term" value="F:glyoxylate reductase (NADPH) activity"/>
    <property type="evidence" value="ECO:0007669"/>
    <property type="project" value="UniProtKB-EC"/>
</dbReference>